<organism evidence="8 9">
    <name type="scientific">Intestinimonas massiliensis</name>
    <name type="common">ex Afouda et al. 2020</name>
    <dbReference type="NCBI Taxonomy" id="1673721"/>
    <lineage>
        <taxon>Bacteria</taxon>
        <taxon>Bacillati</taxon>
        <taxon>Bacillota</taxon>
        <taxon>Clostridia</taxon>
        <taxon>Eubacteriales</taxon>
        <taxon>Intestinimonas</taxon>
    </lineage>
</organism>
<comment type="subcellular location">
    <subcellularLocation>
        <location evidence="2">Membrane</location>
    </subcellularLocation>
</comment>
<dbReference type="Pfam" id="PF02518">
    <property type="entry name" value="HATPase_c"/>
    <property type="match status" value="1"/>
</dbReference>
<reference evidence="8 9" key="1">
    <citation type="submission" date="2022-01" db="EMBL/GenBank/DDBJ databases">
        <title>Collection of gut derived symbiotic bacterial strains cultured from healthy donors.</title>
        <authorList>
            <person name="Lin H."/>
            <person name="Kohout C."/>
            <person name="Waligurski E."/>
            <person name="Pamer E.G."/>
        </authorList>
    </citation>
    <scope>NUCLEOTIDE SEQUENCE [LARGE SCALE GENOMIC DNA]</scope>
    <source>
        <strain evidence="8 9">DFI.3.7</strain>
    </source>
</reference>
<evidence type="ECO:0000313" key="9">
    <source>
        <dbReference type="Proteomes" id="UP001200313"/>
    </source>
</evidence>
<dbReference type="PANTHER" id="PTHR42878:SF14">
    <property type="entry name" value="OSMOLARITY TWO-COMPONENT SYSTEM PROTEIN SSK1"/>
    <property type="match status" value="1"/>
</dbReference>
<dbReference type="GO" id="GO:0016301">
    <property type="term" value="F:kinase activity"/>
    <property type="evidence" value="ECO:0007669"/>
    <property type="project" value="UniProtKB-KW"/>
</dbReference>
<dbReference type="PRINTS" id="PR00344">
    <property type="entry name" value="BCTRLSENSOR"/>
</dbReference>
<evidence type="ECO:0000313" key="8">
    <source>
        <dbReference type="EMBL" id="MCG4528267.1"/>
    </source>
</evidence>
<keyword evidence="6" id="KW-0902">Two-component regulatory system</keyword>
<proteinExistence type="predicted"/>
<comment type="catalytic activity">
    <reaction evidence="1">
        <text>ATP + protein L-histidine = ADP + protein N-phospho-L-histidine.</text>
        <dbReference type="EC" id="2.7.13.3"/>
    </reaction>
</comment>
<dbReference type="SUPFAM" id="SSF55874">
    <property type="entry name" value="ATPase domain of HSP90 chaperone/DNA topoisomerase II/histidine kinase"/>
    <property type="match status" value="1"/>
</dbReference>
<name>A0ABS9MBT9_9FIRM</name>
<dbReference type="InterPro" id="IPR050351">
    <property type="entry name" value="BphY/WalK/GraS-like"/>
</dbReference>
<dbReference type="EC" id="2.7.13.3" evidence="3"/>
<dbReference type="InterPro" id="IPR036890">
    <property type="entry name" value="HATPase_C_sf"/>
</dbReference>
<dbReference type="EMBL" id="JAKNJB010000030">
    <property type="protein sequence ID" value="MCG4528267.1"/>
    <property type="molecule type" value="Genomic_DNA"/>
</dbReference>
<accession>A0ABS9MBT9</accession>
<keyword evidence="5 8" id="KW-0418">Kinase</keyword>
<dbReference type="SMART" id="SM00387">
    <property type="entry name" value="HATPase_c"/>
    <property type="match status" value="1"/>
</dbReference>
<feature type="domain" description="Histidine kinase" evidence="7">
    <location>
        <begin position="101"/>
        <end position="314"/>
    </location>
</feature>
<dbReference type="InterPro" id="IPR003594">
    <property type="entry name" value="HATPase_dom"/>
</dbReference>
<evidence type="ECO:0000259" key="7">
    <source>
        <dbReference type="PROSITE" id="PS50109"/>
    </source>
</evidence>
<protein>
    <recommendedName>
        <fullName evidence="3">histidine kinase</fullName>
        <ecNumber evidence="3">2.7.13.3</ecNumber>
    </recommendedName>
</protein>
<sequence>MSPVAFEVAQLFDGFPEPVLILRDREVRYRNPAAERLFPALRDRATLPEDLSALLPECEAPAVVTARIGGGNYRLSVQNTSLGALVILRSAPAAAAASSERLSRYLRQQTAGLAAALQRLGADPEGLDPARQVRYLSIANQGLYRLLRLADHLDFLERDDASLYRPAPMDLAGLCRELGREISGVAAAAGYGFAYESELASLLTLGDPSLLRRMLLALLSNAMKAAGPGGKLGLRLARSGQRAVLTVWDGGNGLAEGDLSLLFGGEPDGGRAGTGLGTGLESVRRIAALHGGTVMVASREGDGLRVVVSLPIRDTAGMFLRAPAASYDPYGGFSPLLLELSDVLPAELYRPEDVE</sequence>
<dbReference type="InterPro" id="IPR005467">
    <property type="entry name" value="His_kinase_dom"/>
</dbReference>
<evidence type="ECO:0000256" key="5">
    <source>
        <dbReference type="ARBA" id="ARBA00022777"/>
    </source>
</evidence>
<dbReference type="PANTHER" id="PTHR42878">
    <property type="entry name" value="TWO-COMPONENT HISTIDINE KINASE"/>
    <property type="match status" value="1"/>
</dbReference>
<dbReference type="Proteomes" id="UP001200313">
    <property type="component" value="Unassembled WGS sequence"/>
</dbReference>
<gene>
    <name evidence="8" type="ORF">L0P79_14515</name>
</gene>
<evidence type="ECO:0000256" key="2">
    <source>
        <dbReference type="ARBA" id="ARBA00004370"/>
    </source>
</evidence>
<evidence type="ECO:0000256" key="4">
    <source>
        <dbReference type="ARBA" id="ARBA00022679"/>
    </source>
</evidence>
<keyword evidence="9" id="KW-1185">Reference proteome</keyword>
<dbReference type="Gene3D" id="3.30.565.10">
    <property type="entry name" value="Histidine kinase-like ATPase, C-terminal domain"/>
    <property type="match status" value="1"/>
</dbReference>
<dbReference type="InterPro" id="IPR004358">
    <property type="entry name" value="Sig_transdc_His_kin-like_C"/>
</dbReference>
<comment type="caution">
    <text evidence="8">The sequence shown here is derived from an EMBL/GenBank/DDBJ whole genome shotgun (WGS) entry which is preliminary data.</text>
</comment>
<keyword evidence="4" id="KW-0808">Transferase</keyword>
<evidence type="ECO:0000256" key="3">
    <source>
        <dbReference type="ARBA" id="ARBA00012438"/>
    </source>
</evidence>
<dbReference type="RefSeq" id="WP_238074710.1">
    <property type="nucleotide sequence ID" value="NZ_JAKNJB010000030.1"/>
</dbReference>
<evidence type="ECO:0000256" key="1">
    <source>
        <dbReference type="ARBA" id="ARBA00000085"/>
    </source>
</evidence>
<evidence type="ECO:0000256" key="6">
    <source>
        <dbReference type="ARBA" id="ARBA00023012"/>
    </source>
</evidence>
<dbReference type="PROSITE" id="PS50109">
    <property type="entry name" value="HIS_KIN"/>
    <property type="match status" value="1"/>
</dbReference>